<feature type="binding site" evidence="4">
    <location>
        <begin position="8"/>
        <end position="15"/>
    </location>
    <ligand>
        <name>ATP</name>
        <dbReference type="ChEBI" id="CHEBI:30616"/>
    </ligand>
</feature>
<keyword evidence="8" id="KW-1185">Reference proteome</keyword>
<dbReference type="Gene3D" id="3.40.50.300">
    <property type="entry name" value="P-loop containing nucleotide triphosphate hydrolases"/>
    <property type="match status" value="1"/>
</dbReference>
<accession>A0A923I0L1</accession>
<gene>
    <name evidence="7" type="primary">rapZ</name>
    <name evidence="7" type="ORF">H8K47_05535</name>
</gene>
<dbReference type="InterPro" id="IPR005337">
    <property type="entry name" value="RapZ-like"/>
</dbReference>
<keyword evidence="3 4" id="KW-0342">GTP-binding</keyword>
<evidence type="ECO:0000256" key="4">
    <source>
        <dbReference type="HAMAP-Rule" id="MF_00636"/>
    </source>
</evidence>
<dbReference type="PANTHER" id="PTHR30448:SF0">
    <property type="entry name" value="RNASE ADAPTER PROTEIN RAPZ"/>
    <property type="match status" value="1"/>
</dbReference>
<reference evidence="7" key="1">
    <citation type="submission" date="2020-08" db="EMBL/GenBank/DDBJ databases">
        <title>Novel species isolated from subtropical streams in China.</title>
        <authorList>
            <person name="Lu H."/>
        </authorList>
    </citation>
    <scope>NUCLEOTIDE SEQUENCE</scope>
    <source>
        <strain evidence="7">CY7W</strain>
    </source>
</reference>
<comment type="caution">
    <text evidence="7">The sequence shown here is derived from an EMBL/GenBank/DDBJ whole genome shotgun (WGS) entry which is preliminary data.</text>
</comment>
<dbReference type="Pfam" id="PF03668">
    <property type="entry name" value="RapZ-like_N"/>
    <property type="match status" value="1"/>
</dbReference>
<dbReference type="InterPro" id="IPR027417">
    <property type="entry name" value="P-loop_NTPase"/>
</dbReference>
<evidence type="ECO:0000259" key="6">
    <source>
        <dbReference type="Pfam" id="PF22740"/>
    </source>
</evidence>
<dbReference type="EMBL" id="JACOGG010000004">
    <property type="protein sequence ID" value="MBC3934817.1"/>
    <property type="molecule type" value="Genomic_DNA"/>
</dbReference>
<dbReference type="Pfam" id="PF22740">
    <property type="entry name" value="PapZ_C"/>
    <property type="match status" value="1"/>
</dbReference>
<dbReference type="HAMAP" id="MF_00636">
    <property type="entry name" value="RapZ_like"/>
    <property type="match status" value="1"/>
</dbReference>
<proteinExistence type="inferred from homology"/>
<dbReference type="InterPro" id="IPR053930">
    <property type="entry name" value="RapZ-like_N"/>
</dbReference>
<evidence type="ECO:0000256" key="2">
    <source>
        <dbReference type="ARBA" id="ARBA00022840"/>
    </source>
</evidence>
<dbReference type="SUPFAM" id="SSF52540">
    <property type="entry name" value="P-loop containing nucleoside triphosphate hydrolases"/>
    <property type="match status" value="1"/>
</dbReference>
<evidence type="ECO:0000256" key="3">
    <source>
        <dbReference type="ARBA" id="ARBA00023134"/>
    </source>
</evidence>
<dbReference type="NCBIfam" id="NF003828">
    <property type="entry name" value="PRK05416.1"/>
    <property type="match status" value="1"/>
</dbReference>
<evidence type="ECO:0000313" key="8">
    <source>
        <dbReference type="Proteomes" id="UP000612361"/>
    </source>
</evidence>
<name>A0A923I0L1_9BURK</name>
<sequence length="287" mass="32406">MDVILISGISGSGKSVTLNVLEDAGYFCVDNLPPSLLPELIATLEHEAQMKTAIAMDSRSAHLLTTVPATVEKLRQAGHTVRILFLTASTESLVARFSETRRSHPLSHRMGIDAHASIHLTLTECIEEEREILASIQASAHVIDTTDLSANQLRKWVKEFIRIEHVPLTLMFESFAFKRGVPLDADLVFDVRMIPNPHYDLALRPLTGRDEPVIEFLDNQPMAQEMYQDILAFLRKWIPAFKADNRSYLTVAIGCTGGQHRSVYMVEKLTQQFLTTEQVLIRHRRLH</sequence>
<dbReference type="RefSeq" id="WP_186880427.1">
    <property type="nucleotide sequence ID" value="NZ_JACOGG010000004.1"/>
</dbReference>
<feature type="binding site" evidence="4">
    <location>
        <begin position="57"/>
        <end position="60"/>
    </location>
    <ligand>
        <name>GTP</name>
        <dbReference type="ChEBI" id="CHEBI:37565"/>
    </ligand>
</feature>
<protein>
    <submittedName>
        <fullName evidence="7">RNase adapter RapZ</fullName>
    </submittedName>
</protein>
<keyword evidence="2 4" id="KW-0067">ATP-binding</keyword>
<dbReference type="PANTHER" id="PTHR30448">
    <property type="entry name" value="RNASE ADAPTER PROTEIN RAPZ"/>
    <property type="match status" value="1"/>
</dbReference>
<feature type="domain" description="RapZ C-terminal" evidence="6">
    <location>
        <begin position="169"/>
        <end position="286"/>
    </location>
</feature>
<evidence type="ECO:0000259" key="5">
    <source>
        <dbReference type="Pfam" id="PF03668"/>
    </source>
</evidence>
<dbReference type="AlphaFoldDB" id="A0A923I0L1"/>
<dbReference type="GO" id="GO:0005524">
    <property type="term" value="F:ATP binding"/>
    <property type="evidence" value="ECO:0007669"/>
    <property type="project" value="UniProtKB-UniRule"/>
</dbReference>
<dbReference type="Proteomes" id="UP000612361">
    <property type="component" value="Unassembled WGS sequence"/>
</dbReference>
<keyword evidence="1 4" id="KW-0547">Nucleotide-binding</keyword>
<feature type="domain" description="RapZ-like N-terminal" evidence="5">
    <location>
        <begin position="1"/>
        <end position="162"/>
    </location>
</feature>
<evidence type="ECO:0000313" key="7">
    <source>
        <dbReference type="EMBL" id="MBC3934817.1"/>
    </source>
</evidence>
<evidence type="ECO:0000256" key="1">
    <source>
        <dbReference type="ARBA" id="ARBA00022741"/>
    </source>
</evidence>
<dbReference type="InterPro" id="IPR053931">
    <property type="entry name" value="RapZ_C"/>
</dbReference>
<dbReference type="GO" id="GO:0005525">
    <property type="term" value="F:GTP binding"/>
    <property type="evidence" value="ECO:0007669"/>
    <property type="project" value="UniProtKB-UniRule"/>
</dbReference>
<organism evidence="7 8">
    <name type="scientific">Undibacterium rugosum</name>
    <dbReference type="NCBI Taxonomy" id="2762291"/>
    <lineage>
        <taxon>Bacteria</taxon>
        <taxon>Pseudomonadati</taxon>
        <taxon>Pseudomonadota</taxon>
        <taxon>Betaproteobacteria</taxon>
        <taxon>Burkholderiales</taxon>
        <taxon>Oxalobacteraceae</taxon>
        <taxon>Undibacterium</taxon>
    </lineage>
</organism>
<dbReference type="PIRSF" id="PIRSF005052">
    <property type="entry name" value="P-loopkin"/>
    <property type="match status" value="1"/>
</dbReference>